<dbReference type="InterPro" id="IPR017946">
    <property type="entry name" value="PLC-like_Pdiesterase_TIM-brl"/>
</dbReference>
<dbReference type="EMBL" id="QWIN01000022">
    <property type="protein sequence ID" value="RMY61980.1"/>
    <property type="molecule type" value="Genomic_DNA"/>
</dbReference>
<dbReference type="GO" id="GO:0006629">
    <property type="term" value="P:lipid metabolic process"/>
    <property type="evidence" value="ECO:0007669"/>
    <property type="project" value="InterPro"/>
</dbReference>
<evidence type="ECO:0000256" key="1">
    <source>
        <dbReference type="ARBA" id="ARBA00008858"/>
    </source>
</evidence>
<comment type="similarity">
    <text evidence="1">Belongs to the AIM6 family.</text>
</comment>
<dbReference type="InterPro" id="IPR039559">
    <property type="entry name" value="AIM6_PI-PLC-like_dom"/>
</dbReference>
<dbReference type="InterPro" id="IPR051236">
    <property type="entry name" value="HAT_RTT109-like"/>
</dbReference>
<dbReference type="GO" id="GO:0008081">
    <property type="term" value="F:phosphoric diester hydrolase activity"/>
    <property type="evidence" value="ECO:0007669"/>
    <property type="project" value="InterPro"/>
</dbReference>
<protein>
    <submittedName>
        <fullName evidence="2">Uncharacterized protein</fullName>
    </submittedName>
</protein>
<reference evidence="2 3" key="1">
    <citation type="journal article" date="2018" name="BMC Genomics">
        <title>Genomic evidence for intraspecific hybridization in a clonal and extremely halotolerant yeast.</title>
        <authorList>
            <person name="Gostincar C."/>
            <person name="Stajich J.E."/>
            <person name="Zupancic J."/>
            <person name="Zalar P."/>
            <person name="Gunde-Cimerman N."/>
        </authorList>
    </citation>
    <scope>NUCLEOTIDE SEQUENCE [LARGE SCALE GENOMIC DNA]</scope>
    <source>
        <strain evidence="2 3">EXF-151</strain>
    </source>
</reference>
<comment type="caution">
    <text evidence="2">The sequence shown here is derived from an EMBL/GenBank/DDBJ whole genome shotgun (WGS) entry which is preliminary data.</text>
</comment>
<dbReference type="PANTHER" id="PTHR31571">
    <property type="entry name" value="ALTERED INHERITANCE OF MITOCHONDRIA PROTEIN 6"/>
    <property type="match status" value="1"/>
</dbReference>
<name>A0A3M7DCL8_HORWE</name>
<dbReference type="Proteomes" id="UP000270230">
    <property type="component" value="Unassembled WGS sequence"/>
</dbReference>
<dbReference type="AlphaFoldDB" id="A0A3M7DCL8"/>
<evidence type="ECO:0000313" key="2">
    <source>
        <dbReference type="EMBL" id="RMY61980.1"/>
    </source>
</evidence>
<dbReference type="SUPFAM" id="SSF51695">
    <property type="entry name" value="PLC-like phosphodiesterases"/>
    <property type="match status" value="1"/>
</dbReference>
<dbReference type="OrthoDB" id="4153866at2759"/>
<dbReference type="PANTHER" id="PTHR31571:SF5">
    <property type="entry name" value="ALTERED INHERITANCE OF MITOCHONDRIA PROTEIN 6"/>
    <property type="match status" value="1"/>
</dbReference>
<sequence>MDVQPRSGKDAARARCHWLRRNLRHRPTLPDDNYQVTLANPSKYYSYHHPHPTTMPTDPLNPSLQNILAHAYDAPLYSYPTSLTQGIIPKSLHSHNDYWRPLPFWSGLSAGAISTEADVWLYNDTLHVGHEESALTPDRTFDALYIQPILSVLRKQNPESEFVHNDAPTRNGVFDTNSGQTLYLFVDVKTDGAKTWPYVLRALQPLREAGYLTTYADGTMTSGPVTVIGTGNTPLPAVQSANPRDAFYDAKIPLLNTTQSNLTSDISPIASTSFKRQFGEVRSQTLNATQMGLLEAQIAAANERGMMARYWDQPEWPVGTRNAIWRILWDAGVGLLNVDDLDAAAGVWEGES</sequence>
<gene>
    <name evidence="2" type="ORF">D0865_00680</name>
</gene>
<dbReference type="CDD" id="cd08577">
    <property type="entry name" value="PI-PLCc_GDPD_SF_unchar3"/>
    <property type="match status" value="1"/>
</dbReference>
<proteinExistence type="inferred from homology"/>
<evidence type="ECO:0000313" key="3">
    <source>
        <dbReference type="Proteomes" id="UP000270230"/>
    </source>
</evidence>
<organism evidence="2 3">
    <name type="scientific">Hortaea werneckii</name>
    <name type="common">Black yeast</name>
    <name type="synonym">Cladosporium werneckii</name>
    <dbReference type="NCBI Taxonomy" id="91943"/>
    <lineage>
        <taxon>Eukaryota</taxon>
        <taxon>Fungi</taxon>
        <taxon>Dikarya</taxon>
        <taxon>Ascomycota</taxon>
        <taxon>Pezizomycotina</taxon>
        <taxon>Dothideomycetes</taxon>
        <taxon>Dothideomycetidae</taxon>
        <taxon>Mycosphaerellales</taxon>
        <taxon>Teratosphaeriaceae</taxon>
        <taxon>Hortaea</taxon>
    </lineage>
</organism>
<accession>A0A3M7DCL8</accession>